<dbReference type="SUPFAM" id="SSF53187">
    <property type="entry name" value="Zn-dependent exopeptidases"/>
    <property type="match status" value="1"/>
</dbReference>
<dbReference type="InterPro" id="IPR028203">
    <property type="entry name" value="PSII_CF48-like_dom"/>
</dbReference>
<dbReference type="GO" id="GO:0015979">
    <property type="term" value="P:photosynthesis"/>
    <property type="evidence" value="ECO:0007669"/>
    <property type="project" value="UniProtKB-KW"/>
</dbReference>
<gene>
    <name evidence="5" type="ORF">B6D57_01545</name>
</gene>
<reference evidence="6" key="1">
    <citation type="submission" date="2017-03" db="EMBL/GenBank/DDBJ databases">
        <title>Novel pathways for hydrocarbon cycling and metabolic interdependencies in hydrothermal sediment communities.</title>
        <authorList>
            <person name="Dombrowski N."/>
            <person name="Seitz K."/>
            <person name="Teske A."/>
            <person name="Baker B."/>
        </authorList>
    </citation>
    <scope>NUCLEOTIDE SEQUENCE [LARGE SCALE GENOMIC DNA]</scope>
</reference>
<evidence type="ECO:0008006" key="7">
    <source>
        <dbReference type="Google" id="ProtNLM"/>
    </source>
</evidence>
<dbReference type="InterPro" id="IPR015943">
    <property type="entry name" value="WD40/YVTN_repeat-like_dom_sf"/>
</dbReference>
<dbReference type="GO" id="GO:0009523">
    <property type="term" value="C:photosystem II"/>
    <property type="evidence" value="ECO:0007669"/>
    <property type="project" value="UniProtKB-KW"/>
</dbReference>
<evidence type="ECO:0000259" key="3">
    <source>
        <dbReference type="Pfam" id="PF04389"/>
    </source>
</evidence>
<dbReference type="Pfam" id="PF14870">
    <property type="entry name" value="PSII_BNR"/>
    <property type="match status" value="1"/>
</dbReference>
<dbReference type="Gene3D" id="3.40.630.10">
    <property type="entry name" value="Zn peptidases"/>
    <property type="match status" value="2"/>
</dbReference>
<dbReference type="Gene3D" id="2.130.10.10">
    <property type="entry name" value="YVTN repeat-like/Quinoprotein amine dehydrogenase"/>
    <property type="match status" value="1"/>
</dbReference>
<dbReference type="CDD" id="cd15482">
    <property type="entry name" value="Sialidase_non-viral"/>
    <property type="match status" value="1"/>
</dbReference>
<feature type="domain" description="Peptidase M28" evidence="3">
    <location>
        <begin position="504"/>
        <end position="605"/>
    </location>
</feature>
<dbReference type="InterPro" id="IPR007484">
    <property type="entry name" value="Peptidase_M28"/>
</dbReference>
<feature type="domain" description="Photosynthesis system II assembly factor Ycf48/Hcf136-like" evidence="4">
    <location>
        <begin position="325"/>
        <end position="451"/>
    </location>
</feature>
<keyword evidence="2" id="KW-0604">Photosystem II</keyword>
<dbReference type="Proteomes" id="UP000192611">
    <property type="component" value="Unassembled WGS sequence"/>
</dbReference>
<dbReference type="AlphaFoldDB" id="A0A1W9S277"/>
<keyword evidence="1" id="KW-0602">Photosynthesis</keyword>
<evidence type="ECO:0000313" key="6">
    <source>
        <dbReference type="Proteomes" id="UP000192611"/>
    </source>
</evidence>
<dbReference type="SUPFAM" id="SSF110296">
    <property type="entry name" value="Oligoxyloglucan reducing end-specific cellobiohydrolase"/>
    <property type="match status" value="1"/>
</dbReference>
<evidence type="ECO:0000259" key="4">
    <source>
        <dbReference type="Pfam" id="PF14870"/>
    </source>
</evidence>
<protein>
    <recommendedName>
        <fullName evidence="7">Peptidase M28 domain-containing protein</fullName>
    </recommendedName>
</protein>
<sequence>MMRDYLLIASIVISTSFCYCMYPVVSVSEDVYGNILKLGEADDTYVLARVDGSYWILTSDDKIERLLVGCEQIFEYDPEMFYYLTDVQPDEIVGDARSQLVYKRGNINVIKTEILIDSAVSEIFTLLVPYPLSKWGYSGVQDNLPKQMKKNDDIQELVNNVNKSEIENTIQDLVAFTTRYDWTVNCHQAGEYLYNKLISYGVMVDSISYIAVSINSMSTPATNKMFAVGDSGLVLHTEDGGHSWDEIEIEGVSSDLNEIFFVNSSLGWICGRNGTVLLTDNGGQNWLDRSSDVDAILEGIWGNSTGFVCACGSPGVIIRSGDFGNSWLTCETGTTSYLWDVAFSTDREMGIAVGSDATILKSVDGGATWSEIPAPAQVRYYTITFDYLDRPWIGGEDGTLFYSDDGASTWKEVEIPTDMAVRDIVTSSGRVFLTGDFSAIFKSVDNGLSWEVIDLPYGFQSACGFVGDKVWTGGALGSIYLYTDDFVYWQGNNIDPTDHHSWENIIGIIEGELGRSPYIMMSAHYDSTSEIPYEYAPGADDNASGVASVVECARVLAETTPKRTIKFLLLSGEELGLLGSARYAIFNMPPDEECLGVINYDMVAFVDVEPI</sequence>
<dbReference type="PANTHER" id="PTHR47199:SF2">
    <property type="entry name" value="PHOTOSYSTEM II STABILITY_ASSEMBLY FACTOR HCF136, CHLOROPLASTIC"/>
    <property type="match status" value="1"/>
</dbReference>
<accession>A0A1W9S277</accession>
<name>A0A1W9S277_9BACT</name>
<proteinExistence type="predicted"/>
<organism evidence="5 6">
    <name type="scientific">Candidatus Coatesbacteria bacterium 4484_99</name>
    <dbReference type="NCBI Taxonomy" id="1970774"/>
    <lineage>
        <taxon>Bacteria</taxon>
        <taxon>Candidatus Coatesiibacteriota</taxon>
    </lineage>
</organism>
<evidence type="ECO:0000256" key="1">
    <source>
        <dbReference type="ARBA" id="ARBA00022531"/>
    </source>
</evidence>
<dbReference type="PANTHER" id="PTHR47199">
    <property type="entry name" value="PHOTOSYSTEM II STABILITY/ASSEMBLY FACTOR HCF136, CHLOROPLASTIC"/>
    <property type="match status" value="1"/>
</dbReference>
<evidence type="ECO:0000256" key="2">
    <source>
        <dbReference type="ARBA" id="ARBA00023276"/>
    </source>
</evidence>
<dbReference type="Pfam" id="PF04389">
    <property type="entry name" value="Peptidase_M28"/>
    <property type="match status" value="1"/>
</dbReference>
<comment type="caution">
    <text evidence="5">The sequence shown here is derived from an EMBL/GenBank/DDBJ whole genome shotgun (WGS) entry which is preliminary data.</text>
</comment>
<evidence type="ECO:0000313" key="5">
    <source>
        <dbReference type="EMBL" id="OQX90948.1"/>
    </source>
</evidence>
<dbReference type="EMBL" id="NATQ01000019">
    <property type="protein sequence ID" value="OQX90948.1"/>
    <property type="molecule type" value="Genomic_DNA"/>
</dbReference>